<sequence>MNDRLFKILKKVYFKKKYIKDEKGYLREIDCGDKFDCDTKTIHYATNNLTPAEYAYLIESGYPVNEVVHLTHDQCIEKYKFVLQNENISLRSCLSTFVCGFGSFPRGRQPILSYLFARAVPIHNFVGDVCCSICSIKVNNWLQRGEEIFRLYYGYAWNEGWDAYVIDLEEFSQLPPCEPTENDITVFRTVIDYIRNAPAEETSGKLEQRIRVAKIVPGYEKYRFRGQLMVLAELGIMPNSYIKPLFEGFTPFEERCHVSDKATTNFRSDIILPLSGWRGSNPINEERLNELFGDIM</sequence>
<proteinExistence type="predicted"/>
<accession>A0A0I9UW86</accession>
<name>A0A0I9UW86_BACFG</name>
<protein>
    <submittedName>
        <fullName evidence="1">Uncharacterized protein</fullName>
    </submittedName>
</protein>
<dbReference type="AlphaFoldDB" id="A0A0I9UW86"/>
<organism evidence="1">
    <name type="scientific">Bacteroides fragilis</name>
    <dbReference type="NCBI Taxonomy" id="817"/>
    <lineage>
        <taxon>Bacteria</taxon>
        <taxon>Pseudomonadati</taxon>
        <taxon>Bacteroidota</taxon>
        <taxon>Bacteroidia</taxon>
        <taxon>Bacteroidales</taxon>
        <taxon>Bacteroidaceae</taxon>
        <taxon>Bacteroides</taxon>
    </lineage>
</organism>
<gene>
    <name evidence="1" type="ORF">EE52_0200395</name>
</gene>
<dbReference type="EMBL" id="JMZZ02000027">
    <property type="protein sequence ID" value="KFX76594.1"/>
    <property type="molecule type" value="Genomic_DNA"/>
</dbReference>
<evidence type="ECO:0000313" key="1">
    <source>
        <dbReference type="EMBL" id="KFX76594.1"/>
    </source>
</evidence>
<comment type="caution">
    <text evidence="1">The sequence shown here is derived from an EMBL/GenBank/DDBJ whole genome shotgun (WGS) entry which is preliminary data.</text>
</comment>
<dbReference type="PATRIC" id="fig|817.53.peg.78"/>
<reference evidence="1" key="1">
    <citation type="book" date="2014" name="THE 24TH EUROPEAN CONGRESS OF CLINICAL MICROBIOLOGY AND INFECTIOUS DISEASES" publisher="ECCMID 2014" city="Barcelona, Spain">
        <title>Identification of resistance genes in three multidrug-resistant Bacteroides fragilis isolates by whole genome sequencing.</title>
        <editorList>
            <person name="Unknown"/>
            <person name="A."/>
        </editorList>
        <authorList>
            <person name="Sydenham T.V."/>
            <person name="Hasman H."/>
            <person name="Wang M."/>
            <person name="Soki J."/>
            <person name="Nagy E."/>
            <person name="Justesen U.S."/>
        </authorList>
    </citation>
    <scope>NUCLEOTIDE SEQUENCE</scope>
    <source>
        <strain evidence="1">DCMOUH0018B</strain>
    </source>
</reference>
<reference evidence="1" key="2">
    <citation type="submission" date="2014-07" db="EMBL/GenBank/DDBJ databases">
        <title>Genetics and epidemiology of antimicrobial resistance in B. fragilis group.</title>
        <authorList>
            <person name="Sydenham T.V."/>
            <person name="Hasman H."/>
            <person name="Kemp M."/>
            <person name="Justesen U.S."/>
        </authorList>
    </citation>
    <scope>NUCLEOTIDE SEQUENCE [LARGE SCALE GENOMIC DNA]</scope>
    <source>
        <strain evidence="1">DCMOUH0018B</strain>
    </source>
</reference>